<keyword evidence="1 2" id="KW-0456">Lyase</keyword>
<dbReference type="NCBIfam" id="TIGR00160">
    <property type="entry name" value="MGSA"/>
    <property type="match status" value="1"/>
</dbReference>
<dbReference type="GO" id="GO:0019242">
    <property type="term" value="P:methylglyoxal biosynthetic process"/>
    <property type="evidence" value="ECO:0007669"/>
    <property type="project" value="UniProtKB-UniRule"/>
</dbReference>
<dbReference type="SUPFAM" id="SSF52335">
    <property type="entry name" value="Methylglyoxal synthase-like"/>
    <property type="match status" value="1"/>
</dbReference>
<evidence type="ECO:0000256" key="2">
    <source>
        <dbReference type="HAMAP-Rule" id="MF_00549"/>
    </source>
</evidence>
<feature type="binding site" evidence="2">
    <location>
        <position position="14"/>
    </location>
    <ligand>
        <name>substrate</name>
    </ligand>
</feature>
<evidence type="ECO:0000313" key="5">
    <source>
        <dbReference type="EMBL" id="SFH82555.1"/>
    </source>
</evidence>
<dbReference type="Proteomes" id="UP000198668">
    <property type="component" value="Unassembled WGS sequence"/>
</dbReference>
<feature type="binding site" evidence="2">
    <location>
        <position position="18"/>
    </location>
    <ligand>
        <name>substrate</name>
    </ligand>
</feature>
<reference evidence="5 6" key="1">
    <citation type="submission" date="2016-10" db="EMBL/GenBank/DDBJ databases">
        <authorList>
            <person name="de Groot N.N."/>
        </authorList>
    </citation>
    <scope>NUCLEOTIDE SEQUENCE [LARGE SCALE GENOMIC DNA]</scope>
    <source>
        <strain evidence="5 6">DSM 27630</strain>
    </source>
</reference>
<feature type="binding site" evidence="2">
    <location>
        <begin position="40"/>
        <end position="43"/>
    </location>
    <ligand>
        <name>substrate</name>
    </ligand>
</feature>
<dbReference type="Gene3D" id="3.40.50.1380">
    <property type="entry name" value="Methylglyoxal synthase-like domain"/>
    <property type="match status" value="1"/>
</dbReference>
<dbReference type="RefSeq" id="WP_047391029.1">
    <property type="nucleotide sequence ID" value="NZ_FOQE01000030.1"/>
</dbReference>
<feature type="domain" description="MGS-like" evidence="4">
    <location>
        <begin position="1"/>
        <end position="146"/>
    </location>
</feature>
<dbReference type="InterPro" id="IPR036914">
    <property type="entry name" value="MGS-like_dom_sf"/>
</dbReference>
<dbReference type="PANTHER" id="PTHR30492:SF0">
    <property type="entry name" value="METHYLGLYOXAL SYNTHASE"/>
    <property type="match status" value="1"/>
</dbReference>
<dbReference type="PANTHER" id="PTHR30492">
    <property type="entry name" value="METHYLGLYOXAL SYNTHASE"/>
    <property type="match status" value="1"/>
</dbReference>
<dbReference type="EC" id="4.2.3.3" evidence="2"/>
<sequence length="146" mass="16295">MTEEKKLSIALIAHDKKKKDFVKLAVSYEEILKKHTLYSTGTTGQRIMEATDLAIHRFKSGPLGGDQQIGAYVSDNKIDMVIFLRDPLTAQPHEPDISALLRLCDVYEIPLATNLGSAELLLRGLDAGFLNWRAVAKETERKSIDI</sequence>
<dbReference type="InterPro" id="IPR004363">
    <property type="entry name" value="Methylgl_synth"/>
</dbReference>
<dbReference type="NCBIfam" id="NF003559">
    <property type="entry name" value="PRK05234.1"/>
    <property type="match status" value="1"/>
</dbReference>
<comment type="function">
    <text evidence="2">Catalyzes the formation of methylglyoxal from dihydroxyacetone phosphate.</text>
</comment>
<dbReference type="EMBL" id="FOQE01000030">
    <property type="protein sequence ID" value="SFH82555.1"/>
    <property type="molecule type" value="Genomic_DNA"/>
</dbReference>
<dbReference type="OrthoDB" id="9787147at2"/>
<feature type="binding site" evidence="2">
    <location>
        <begin position="60"/>
        <end position="61"/>
    </location>
    <ligand>
        <name>substrate</name>
    </ligand>
</feature>
<evidence type="ECO:0000259" key="4">
    <source>
        <dbReference type="PROSITE" id="PS51855"/>
    </source>
</evidence>
<dbReference type="Pfam" id="PF02142">
    <property type="entry name" value="MGS"/>
    <property type="match status" value="1"/>
</dbReference>
<proteinExistence type="inferred from homology"/>
<dbReference type="HAMAP" id="MF_00549">
    <property type="entry name" value="Methylglyoxal_synth"/>
    <property type="match status" value="1"/>
</dbReference>
<dbReference type="CDD" id="cd01422">
    <property type="entry name" value="MGS"/>
    <property type="match status" value="1"/>
</dbReference>
<feature type="active site" description="Proton donor/acceptor" evidence="2 3">
    <location>
        <position position="66"/>
    </location>
</feature>
<name>A0A1I3D766_9LACT</name>
<gene>
    <name evidence="2" type="primary">mgsA</name>
    <name evidence="5" type="ORF">SAMN04489868_13021</name>
</gene>
<dbReference type="InterPro" id="IPR011607">
    <property type="entry name" value="MGS-like_dom"/>
</dbReference>
<protein>
    <recommendedName>
        <fullName evidence="2">Methylglyoxal synthase</fullName>
        <shortName evidence="2">MGS</shortName>
        <ecNumber evidence="2">4.2.3.3</ecNumber>
    </recommendedName>
</protein>
<dbReference type="SMART" id="SM00851">
    <property type="entry name" value="MGS"/>
    <property type="match status" value="1"/>
</dbReference>
<feature type="binding site" evidence="2">
    <location>
        <position position="93"/>
    </location>
    <ligand>
        <name>substrate</name>
    </ligand>
</feature>
<dbReference type="AlphaFoldDB" id="A0A1I3D766"/>
<comment type="catalytic activity">
    <reaction evidence="2">
        <text>dihydroxyacetone phosphate = methylglyoxal + phosphate</text>
        <dbReference type="Rhea" id="RHEA:17937"/>
        <dbReference type="ChEBI" id="CHEBI:17158"/>
        <dbReference type="ChEBI" id="CHEBI:43474"/>
        <dbReference type="ChEBI" id="CHEBI:57642"/>
        <dbReference type="EC" id="4.2.3.3"/>
    </reaction>
</comment>
<evidence type="ECO:0000256" key="1">
    <source>
        <dbReference type="ARBA" id="ARBA00023239"/>
    </source>
</evidence>
<dbReference type="PROSITE" id="PS01335">
    <property type="entry name" value="METHYLGLYOXAL_SYNTH"/>
    <property type="match status" value="1"/>
</dbReference>
<dbReference type="GO" id="GO:0008929">
    <property type="term" value="F:methylglyoxal synthase activity"/>
    <property type="evidence" value="ECO:0007669"/>
    <property type="project" value="UniProtKB-UniRule"/>
</dbReference>
<dbReference type="GO" id="GO:0005829">
    <property type="term" value="C:cytosol"/>
    <property type="evidence" value="ECO:0007669"/>
    <property type="project" value="TreeGrafter"/>
</dbReference>
<evidence type="ECO:0000256" key="3">
    <source>
        <dbReference type="PIRSR" id="PIRSR006614-1"/>
    </source>
</evidence>
<keyword evidence="6" id="KW-1185">Reference proteome</keyword>
<comment type="similarity">
    <text evidence="2">Belongs to the methylglyoxal synthase family.</text>
</comment>
<dbReference type="PIRSF" id="PIRSF006614">
    <property type="entry name" value="Methylglyox_syn"/>
    <property type="match status" value="1"/>
</dbReference>
<dbReference type="PROSITE" id="PS51855">
    <property type="entry name" value="MGS"/>
    <property type="match status" value="1"/>
</dbReference>
<dbReference type="InterPro" id="IPR018148">
    <property type="entry name" value="Methylglyoxal_synth_AS"/>
</dbReference>
<accession>A0A1I3D766</accession>
<dbReference type="FunFam" id="3.40.50.1380:FF:000006">
    <property type="entry name" value="Methylglyoxal synthase"/>
    <property type="match status" value="1"/>
</dbReference>
<evidence type="ECO:0000313" key="6">
    <source>
        <dbReference type="Proteomes" id="UP000198668"/>
    </source>
</evidence>
<organism evidence="5 6">
    <name type="scientific">Pisciglobus halotolerans</name>
    <dbReference type="NCBI Taxonomy" id="745365"/>
    <lineage>
        <taxon>Bacteria</taxon>
        <taxon>Bacillati</taxon>
        <taxon>Bacillota</taxon>
        <taxon>Bacilli</taxon>
        <taxon>Lactobacillales</taxon>
        <taxon>Carnobacteriaceae</taxon>
    </lineage>
</organism>